<accession>E6K532</accession>
<feature type="region of interest" description="Disordered" evidence="1">
    <location>
        <begin position="89"/>
        <end position="114"/>
    </location>
</feature>
<gene>
    <name evidence="4" type="ORF">HMPREF6485_0745</name>
</gene>
<dbReference type="GeneID" id="93535643"/>
<evidence type="ECO:0000313" key="5">
    <source>
        <dbReference type="Proteomes" id="UP000003112"/>
    </source>
</evidence>
<evidence type="ECO:0000256" key="2">
    <source>
        <dbReference type="SAM" id="Phobius"/>
    </source>
</evidence>
<dbReference type="SUPFAM" id="SSF56925">
    <property type="entry name" value="OMPA-like"/>
    <property type="match status" value="1"/>
</dbReference>
<comment type="caution">
    <text evidence="4">The sequence shown here is derived from an EMBL/GenBank/DDBJ whole genome shotgun (WGS) entry which is preliminary data.</text>
</comment>
<evidence type="ECO:0000259" key="3">
    <source>
        <dbReference type="Pfam" id="PF13568"/>
    </source>
</evidence>
<dbReference type="InterPro" id="IPR011250">
    <property type="entry name" value="OMP/PagP_B-barrel"/>
</dbReference>
<reference evidence="4 5" key="1">
    <citation type="submission" date="2010-10" db="EMBL/GenBank/DDBJ databases">
        <authorList>
            <person name="Muzny D."/>
            <person name="Qin X."/>
            <person name="Deng J."/>
            <person name="Jiang H."/>
            <person name="Liu Y."/>
            <person name="Qu J."/>
            <person name="Song X.-Z."/>
            <person name="Zhang L."/>
            <person name="Thornton R."/>
            <person name="Coyle M."/>
            <person name="Francisco L."/>
            <person name="Jackson L."/>
            <person name="Javaid M."/>
            <person name="Korchina V."/>
            <person name="Kovar C."/>
            <person name="Mata R."/>
            <person name="Mathew T."/>
            <person name="Ngo R."/>
            <person name="Nguyen L."/>
            <person name="Nguyen N."/>
            <person name="Okwuonu G."/>
            <person name="Ongeri F."/>
            <person name="Pham C."/>
            <person name="Simmons D."/>
            <person name="Wilczek-Boney K."/>
            <person name="Hale W."/>
            <person name="Jakkamsetti A."/>
            <person name="Pham P."/>
            <person name="Ruth R."/>
            <person name="San Lucas F."/>
            <person name="Warren J."/>
            <person name="Zhang J."/>
            <person name="Zhao Z."/>
            <person name="Zhou C."/>
            <person name="Zhu D."/>
            <person name="Lee S."/>
            <person name="Bess C."/>
            <person name="Blankenburg K."/>
            <person name="Forbes L."/>
            <person name="Fu Q."/>
            <person name="Gubbala S."/>
            <person name="Hirani K."/>
            <person name="Jayaseelan J.C."/>
            <person name="Lara F."/>
            <person name="Munidasa M."/>
            <person name="Palculict T."/>
            <person name="Patil S."/>
            <person name="Pu L.-L."/>
            <person name="Saada N."/>
            <person name="Tang L."/>
            <person name="Weissenberger G."/>
            <person name="Zhu Y."/>
            <person name="Hemphill L."/>
            <person name="Shang Y."/>
            <person name="Youmans B."/>
            <person name="Ayvaz T."/>
            <person name="Ross M."/>
            <person name="Santibanez J."/>
            <person name="Aqrawi P."/>
            <person name="Gross S."/>
            <person name="Joshi V."/>
            <person name="Fowler G."/>
            <person name="Nazareth L."/>
            <person name="Reid J."/>
            <person name="Worley K."/>
            <person name="Petrosino J."/>
            <person name="Highlander S."/>
            <person name="Gibbs R."/>
        </authorList>
    </citation>
    <scope>NUCLEOTIDE SEQUENCE [LARGE SCALE GENOMIC DNA]</scope>
    <source>
        <strain evidence="4 5">ATCC 33574</strain>
    </source>
</reference>
<keyword evidence="2" id="KW-1133">Transmembrane helix</keyword>
<dbReference type="eggNOG" id="COG3147">
    <property type="taxonomic scope" value="Bacteria"/>
</dbReference>
<evidence type="ECO:0000313" key="4">
    <source>
        <dbReference type="EMBL" id="EFU31352.1"/>
    </source>
</evidence>
<keyword evidence="2" id="KW-0812">Transmembrane</keyword>
<evidence type="ECO:0000256" key="1">
    <source>
        <dbReference type="SAM" id="MobiDB-lite"/>
    </source>
</evidence>
<feature type="transmembrane region" description="Helical" evidence="2">
    <location>
        <begin position="54"/>
        <end position="79"/>
    </location>
</feature>
<proteinExistence type="predicted"/>
<organism evidence="4 5">
    <name type="scientific">Segatella buccae ATCC 33574</name>
    <dbReference type="NCBI Taxonomy" id="873513"/>
    <lineage>
        <taxon>Bacteria</taxon>
        <taxon>Pseudomonadati</taxon>
        <taxon>Bacteroidota</taxon>
        <taxon>Bacteroidia</taxon>
        <taxon>Bacteroidales</taxon>
        <taxon>Prevotellaceae</taxon>
        <taxon>Segatella</taxon>
    </lineage>
</organism>
<feature type="domain" description="Outer membrane protein beta-barrel" evidence="3">
    <location>
        <begin position="262"/>
        <end position="400"/>
    </location>
</feature>
<dbReference type="Proteomes" id="UP000003112">
    <property type="component" value="Unassembled WGS sequence"/>
</dbReference>
<feature type="region of interest" description="Disordered" evidence="1">
    <location>
        <begin position="1"/>
        <end position="24"/>
    </location>
</feature>
<name>E6K532_9BACT</name>
<keyword evidence="2" id="KW-0472">Membrane</keyword>
<dbReference type="AlphaFoldDB" id="E6K532"/>
<dbReference type="InterPro" id="IPR025665">
    <property type="entry name" value="Beta-barrel_OMP_2"/>
</dbReference>
<dbReference type="Pfam" id="PF13568">
    <property type="entry name" value="OMP_b-brl_2"/>
    <property type="match status" value="1"/>
</dbReference>
<dbReference type="RefSeq" id="WP_004344663.1">
    <property type="nucleotide sequence ID" value="NZ_GL586311.1"/>
</dbReference>
<sequence length="437" mass="47674">MKEQWIRKLHDRLGDSRKKAPEGLLDDIKREMARRGVSPMPAPSRPQKHFPARIAALAASVAAVGLTLLMVTLMSLLMVTLMPDSRSLPTDGDVATTAPQPVIRTGSASSNVSTLPLPSTGLVARLSGPPHSAASSLLSATSFEAVTETEENSQPQVPPSQNPERHNDKQPLPESASRQPVPAHRDSRPVSASDHSPVALGQRQERECSRRATRIDAFYSGMATDYRGAANTERLSAFDVQDTPSSTDNPEYMVSVRDYAPSTPITEAHHRQPVKVGVTVAYGLNDRWSLHTGLVYSYHSSDITRDNGIDTHSSHQRLHFVGIPVGVGYRVWQGSRVGVYATAGVTAEKMVSGKAKTLHKVLGQEPTFTEERVKMRELQLSADAALGVEYRVADHIGFYAEPGVGYYFRNGSDVETIYRQKSLGFNFNVGLRIALGK</sequence>
<dbReference type="STRING" id="873513.HMPREF6485_0745"/>
<dbReference type="EMBL" id="AEPD01000015">
    <property type="protein sequence ID" value="EFU31352.1"/>
    <property type="molecule type" value="Genomic_DNA"/>
</dbReference>
<protein>
    <recommendedName>
        <fullName evidence="3">Outer membrane protein beta-barrel domain-containing protein</fullName>
    </recommendedName>
</protein>
<keyword evidence="5" id="KW-1185">Reference proteome</keyword>
<feature type="region of interest" description="Disordered" evidence="1">
    <location>
        <begin position="143"/>
        <end position="209"/>
    </location>
</feature>
<dbReference type="HOGENOM" id="CLU_050662_1_0_10"/>